<name>A0ABR3DM57_NEUIN</name>
<dbReference type="Proteomes" id="UP001451303">
    <property type="component" value="Unassembled WGS sequence"/>
</dbReference>
<feature type="region of interest" description="Disordered" evidence="1">
    <location>
        <begin position="122"/>
        <end position="183"/>
    </location>
</feature>
<feature type="region of interest" description="Disordered" evidence="1">
    <location>
        <begin position="1"/>
        <end position="72"/>
    </location>
</feature>
<evidence type="ECO:0000313" key="3">
    <source>
        <dbReference type="EMBL" id="KAL0473704.1"/>
    </source>
</evidence>
<feature type="compositionally biased region" description="Low complexity" evidence="1">
    <location>
        <begin position="21"/>
        <end position="55"/>
    </location>
</feature>
<gene>
    <name evidence="3" type="ORF">QR685DRAFT_183376</name>
</gene>
<feature type="domain" description="RNase MRP protein 1 RNA binding" evidence="2">
    <location>
        <begin position="81"/>
        <end position="142"/>
    </location>
</feature>
<feature type="compositionally biased region" description="Low complexity" evidence="1">
    <location>
        <begin position="413"/>
        <end position="456"/>
    </location>
</feature>
<evidence type="ECO:0000259" key="2">
    <source>
        <dbReference type="Pfam" id="PF20945"/>
    </source>
</evidence>
<proteinExistence type="predicted"/>
<organism evidence="3 4">
    <name type="scientific">Neurospora intermedia</name>
    <dbReference type="NCBI Taxonomy" id="5142"/>
    <lineage>
        <taxon>Eukaryota</taxon>
        <taxon>Fungi</taxon>
        <taxon>Dikarya</taxon>
        <taxon>Ascomycota</taxon>
        <taxon>Pezizomycotina</taxon>
        <taxon>Sordariomycetes</taxon>
        <taxon>Sordariomycetidae</taxon>
        <taxon>Sordariales</taxon>
        <taxon>Sordariaceae</taxon>
        <taxon>Neurospora</taxon>
    </lineage>
</organism>
<protein>
    <recommendedName>
        <fullName evidence="2">RNase MRP protein 1 RNA binding domain-containing protein</fullName>
    </recommendedName>
</protein>
<dbReference type="PANTHER" id="PTHR37792:SF1">
    <property type="entry name" value="RIBONUCLEASE MRP PROTEIN SUBUNIT RMP1"/>
    <property type="match status" value="1"/>
</dbReference>
<feature type="domain" description="RNase MRP protein 1 RNA binding" evidence="2">
    <location>
        <begin position="172"/>
        <end position="226"/>
    </location>
</feature>
<comment type="caution">
    <text evidence="3">The sequence shown here is derived from an EMBL/GenBank/DDBJ whole genome shotgun (WGS) entry which is preliminary data.</text>
</comment>
<dbReference type="Pfam" id="PF20945">
    <property type="entry name" value="RMP1"/>
    <property type="match status" value="2"/>
</dbReference>
<feature type="compositionally biased region" description="Basic and acidic residues" evidence="1">
    <location>
        <begin position="161"/>
        <end position="170"/>
    </location>
</feature>
<evidence type="ECO:0000256" key="1">
    <source>
        <dbReference type="SAM" id="MobiDB-lite"/>
    </source>
</evidence>
<keyword evidence="4" id="KW-1185">Reference proteome</keyword>
<accession>A0ABR3DM57</accession>
<evidence type="ECO:0000313" key="4">
    <source>
        <dbReference type="Proteomes" id="UP001451303"/>
    </source>
</evidence>
<feature type="region of interest" description="Disordered" evidence="1">
    <location>
        <begin position="293"/>
        <end position="463"/>
    </location>
</feature>
<dbReference type="EMBL" id="JAVLET010000002">
    <property type="protein sequence ID" value="KAL0473704.1"/>
    <property type="molecule type" value="Genomic_DNA"/>
</dbReference>
<sequence length="522" mass="57812">MNRTQGSKPRLKPTNPKAKLPSNPKPTTTQPPSSSNLLIIQQSQDPQSLPTTKTTPSPPSNPSDPKSPSDLLPILTPALEILSRFHHRNKNQHRLSKWWVEADMLRRHLRKLIEAANEWCDKEPERKGKRRKEEARRKKKEKYERLGRVEKKQDGVVGQKGGEEEVKGEDREEEEEEEDKEAREVRLRAEHLRGKLGPRAYFAFSQLSADRQFAHLGLMLLGVLAQVDKALSAFAPVPIDDDDAAADDEAAEDRGPNLNATVMGQSGDDVPNQRHNDIGVAVSREELLAMMSESTTASGPTEGSLARRDARDQPLPTTETDSGAAPPPPVTGENRQGKNKSEKKKRQRDAEEDENDDEDKDDFSSGPTPPPVSEKKKKKKRKTGDDEVNIDDIFASFDKLSQREKKKNKAEKSVVATKTTTATTSIATATATATKVKTTTDSSVPTTTITTTSAEAETQHSKDDLDDIFASLEKPKKKKTTKVKKTDDLDDIFASFDKPKTKKKKKKAGAGADEFDDIFGGL</sequence>
<dbReference type="PANTHER" id="PTHR37792">
    <property type="entry name" value="RIBONUCLEASE MRP PROTEIN SUBUNIT RMP1"/>
    <property type="match status" value="1"/>
</dbReference>
<dbReference type="InterPro" id="IPR047205">
    <property type="entry name" value="RMP1"/>
</dbReference>
<feature type="compositionally biased region" description="Basic and acidic residues" evidence="1">
    <location>
        <begin position="122"/>
        <end position="154"/>
    </location>
</feature>
<dbReference type="CDD" id="cd22573">
    <property type="entry name" value="RMP1_RBD"/>
    <property type="match status" value="1"/>
</dbReference>
<feature type="region of interest" description="Disordered" evidence="1">
    <location>
        <begin position="245"/>
        <end position="275"/>
    </location>
</feature>
<feature type="compositionally biased region" description="Low complexity" evidence="1">
    <location>
        <begin position="63"/>
        <end position="72"/>
    </location>
</feature>
<reference evidence="3 4" key="1">
    <citation type="submission" date="2023-09" db="EMBL/GenBank/DDBJ databases">
        <title>Multi-omics analysis of a traditional fermented food reveals byproduct-associated fungal strains for waste-to-food upcycling.</title>
        <authorList>
            <consortium name="Lawrence Berkeley National Laboratory"/>
            <person name="Rekdal V.M."/>
            <person name="Villalobos-Escobedo J.M."/>
            <person name="Rodriguez-Valeron N."/>
            <person name="Garcia M.O."/>
            <person name="Vasquez D.P."/>
            <person name="Damayanti I."/>
            <person name="Sorensen P.M."/>
            <person name="Baidoo E.E."/>
            <person name="De Carvalho A.C."/>
            <person name="Riley R."/>
            <person name="Lipzen A."/>
            <person name="He G."/>
            <person name="Yan M."/>
            <person name="Haridas S."/>
            <person name="Daum C."/>
            <person name="Yoshinaga Y."/>
            <person name="Ng V."/>
            <person name="Grigoriev I.V."/>
            <person name="Munk R."/>
            <person name="Nuraida L."/>
            <person name="Wijaya C.H."/>
            <person name="Morales P.-C."/>
            <person name="Keasling J.D."/>
        </authorList>
    </citation>
    <scope>NUCLEOTIDE SEQUENCE [LARGE SCALE GENOMIC DNA]</scope>
    <source>
        <strain evidence="3 4">FGSC 2613</strain>
    </source>
</reference>
<dbReference type="InterPro" id="IPR047204">
    <property type="entry name" value="RMP1_RBD"/>
</dbReference>
<feature type="compositionally biased region" description="Acidic residues" evidence="1">
    <location>
        <begin position="350"/>
        <end position="361"/>
    </location>
</feature>